<keyword evidence="3" id="KW-0233">DNA recombination</keyword>
<dbReference type="Gene3D" id="1.10.443.10">
    <property type="entry name" value="Intergrase catalytic core"/>
    <property type="match status" value="1"/>
</dbReference>
<dbReference type="EMBL" id="JASSOM010000095">
    <property type="protein sequence ID" value="MDK9366433.1"/>
    <property type="molecule type" value="Genomic_DNA"/>
</dbReference>
<dbReference type="InterPro" id="IPR002104">
    <property type="entry name" value="Integrase_catalytic"/>
</dbReference>
<name>A0AAP4LDI7_9ENTR</name>
<evidence type="ECO:0000313" key="8">
    <source>
        <dbReference type="Proteomes" id="UP001223214"/>
    </source>
</evidence>
<dbReference type="InterPro" id="IPR013762">
    <property type="entry name" value="Integrase-like_cat_sf"/>
</dbReference>
<evidence type="ECO:0000259" key="5">
    <source>
        <dbReference type="PROSITE" id="PS51898"/>
    </source>
</evidence>
<evidence type="ECO:0000259" key="6">
    <source>
        <dbReference type="PROSITE" id="PS51900"/>
    </source>
</evidence>
<reference evidence="7 8" key="1">
    <citation type="submission" date="2023-06" db="EMBL/GenBank/DDBJ databases">
        <title>Identification and characterization of antibiotic-resistant Gram-negative bacteria.</title>
        <authorList>
            <person name="Cho G.-S."/>
            <person name="Lee J."/>
            <person name="Tai E."/>
            <person name="Jeong S."/>
            <person name="Kim I."/>
            <person name="Kim B.-E."/>
            <person name="Jeong M.-I."/>
            <person name="Oh K.-K."/>
            <person name="Franz C.M.A.P."/>
        </authorList>
    </citation>
    <scope>NUCLEOTIDE SEQUENCE [LARGE SCALE GENOMIC DNA]</scope>
    <source>
        <strain evidence="7 8">V106_12</strain>
    </source>
</reference>
<protein>
    <submittedName>
        <fullName evidence="7">Site-specific integrase</fullName>
    </submittedName>
</protein>
<dbReference type="RefSeq" id="WP_285150531.1">
    <property type="nucleotide sequence ID" value="NZ_JASSOM010000095.1"/>
</dbReference>
<dbReference type="Proteomes" id="UP001223214">
    <property type="component" value="Unassembled WGS sequence"/>
</dbReference>
<dbReference type="GO" id="GO:0003677">
    <property type="term" value="F:DNA binding"/>
    <property type="evidence" value="ECO:0007669"/>
    <property type="project" value="UniProtKB-UniRule"/>
</dbReference>
<dbReference type="CDD" id="cd00796">
    <property type="entry name" value="INT_Rci_Hp1_C"/>
    <property type="match status" value="1"/>
</dbReference>
<feature type="domain" description="Core-binding (CB)" evidence="6">
    <location>
        <begin position="51"/>
        <end position="132"/>
    </location>
</feature>
<keyword evidence="1" id="KW-0229">DNA integration</keyword>
<accession>A0AAP4LDI7</accession>
<dbReference type="InterPro" id="IPR044068">
    <property type="entry name" value="CB"/>
</dbReference>
<dbReference type="PANTHER" id="PTHR30349:SF94">
    <property type="entry name" value="INTEGRASE_RECOMBINASE HI_1414-RELATED"/>
    <property type="match status" value="1"/>
</dbReference>
<dbReference type="InterPro" id="IPR011010">
    <property type="entry name" value="DNA_brk_join_enz"/>
</dbReference>
<keyword evidence="8" id="KW-1185">Reference proteome</keyword>
<evidence type="ECO:0000256" key="3">
    <source>
        <dbReference type="ARBA" id="ARBA00023172"/>
    </source>
</evidence>
<sequence>MATIRKLPSGRWNAIIRKKGLPTKTKTFETREAAEAWAEYKDSCTQTPSRDTIALHTDTYLKEVMEVNGKKRGGHRTAKYLLNLLSRHFKKNVREITSVDVEAYRVLRLQTCKSGSVRLELQMLKRFMEWSELHGLTEFDKTREVFRFIKIPKASPNRKEIVSTQDFERLLSELQPIMQYICILAYETAMRRSEILQITPSMVSLNRRVILLSKEQTKNGYGRNVPLSTRAIEVLEALIENKDSESLLFSCKTNSVTQAFKRAITKLGLNKELCFHSLRHTCITRYAEKGLSTIQLQAISGHKTIHMLSKYCHVDGEDVVKLME</sequence>
<dbReference type="GO" id="GO:0015074">
    <property type="term" value="P:DNA integration"/>
    <property type="evidence" value="ECO:0007669"/>
    <property type="project" value="UniProtKB-KW"/>
</dbReference>
<keyword evidence="2 4" id="KW-0238">DNA-binding</keyword>
<evidence type="ECO:0000256" key="2">
    <source>
        <dbReference type="ARBA" id="ARBA00023125"/>
    </source>
</evidence>
<dbReference type="GO" id="GO:0006310">
    <property type="term" value="P:DNA recombination"/>
    <property type="evidence" value="ECO:0007669"/>
    <property type="project" value="UniProtKB-KW"/>
</dbReference>
<dbReference type="PROSITE" id="PS51900">
    <property type="entry name" value="CB"/>
    <property type="match status" value="1"/>
</dbReference>
<dbReference type="PANTHER" id="PTHR30349">
    <property type="entry name" value="PHAGE INTEGRASE-RELATED"/>
    <property type="match status" value="1"/>
</dbReference>
<organism evidence="7 8">
    <name type="scientific">Lelliottia wanjuensis</name>
    <dbReference type="NCBI Taxonomy" id="3050585"/>
    <lineage>
        <taxon>Bacteria</taxon>
        <taxon>Pseudomonadati</taxon>
        <taxon>Pseudomonadota</taxon>
        <taxon>Gammaproteobacteria</taxon>
        <taxon>Enterobacterales</taxon>
        <taxon>Enterobacteriaceae</taxon>
        <taxon>Lelliottia</taxon>
    </lineage>
</organism>
<dbReference type="AlphaFoldDB" id="A0AAP4LDI7"/>
<dbReference type="InterPro" id="IPR050090">
    <property type="entry name" value="Tyrosine_recombinase_XerCD"/>
</dbReference>
<dbReference type="Pfam" id="PF00589">
    <property type="entry name" value="Phage_integrase"/>
    <property type="match status" value="1"/>
</dbReference>
<feature type="domain" description="Tyr recombinase" evidence="5">
    <location>
        <begin position="157"/>
        <end position="324"/>
    </location>
</feature>
<evidence type="ECO:0000256" key="1">
    <source>
        <dbReference type="ARBA" id="ARBA00022908"/>
    </source>
</evidence>
<comment type="caution">
    <text evidence="7">The sequence shown here is derived from an EMBL/GenBank/DDBJ whole genome shotgun (WGS) entry which is preliminary data.</text>
</comment>
<dbReference type="SUPFAM" id="SSF56349">
    <property type="entry name" value="DNA breaking-rejoining enzymes"/>
    <property type="match status" value="1"/>
</dbReference>
<evidence type="ECO:0000256" key="4">
    <source>
        <dbReference type="PROSITE-ProRule" id="PRU01248"/>
    </source>
</evidence>
<evidence type="ECO:0000313" key="7">
    <source>
        <dbReference type="EMBL" id="MDK9366433.1"/>
    </source>
</evidence>
<dbReference type="PROSITE" id="PS51898">
    <property type="entry name" value="TYR_RECOMBINASE"/>
    <property type="match status" value="1"/>
</dbReference>
<gene>
    <name evidence="7" type="ORF">QQF32_24870</name>
</gene>
<proteinExistence type="predicted"/>